<comment type="caution">
    <text evidence="8">The sequence shown here is derived from an EMBL/GenBank/DDBJ whole genome shotgun (WGS) entry which is preliminary data.</text>
</comment>
<dbReference type="Pfam" id="PF18084">
    <property type="entry name" value="ARTD15_N"/>
    <property type="match status" value="1"/>
</dbReference>
<evidence type="ECO:0000256" key="1">
    <source>
        <dbReference type="ARBA" id="ARBA00022676"/>
    </source>
</evidence>
<gene>
    <name evidence="8" type="ORF">HYH03_012096</name>
</gene>
<dbReference type="GO" id="GO:0003950">
    <property type="term" value="F:NAD+ poly-ADP-ribosyltransferase activity"/>
    <property type="evidence" value="ECO:0007669"/>
    <property type="project" value="InterPro"/>
</dbReference>
<evidence type="ECO:0000259" key="7">
    <source>
        <dbReference type="Pfam" id="PF18084"/>
    </source>
</evidence>
<organism evidence="8 9">
    <name type="scientific">Edaphochlamys debaryana</name>
    <dbReference type="NCBI Taxonomy" id="47281"/>
    <lineage>
        <taxon>Eukaryota</taxon>
        <taxon>Viridiplantae</taxon>
        <taxon>Chlorophyta</taxon>
        <taxon>core chlorophytes</taxon>
        <taxon>Chlorophyceae</taxon>
        <taxon>CS clade</taxon>
        <taxon>Chlamydomonadales</taxon>
        <taxon>Chlamydomonadales incertae sedis</taxon>
        <taxon>Edaphochlamys</taxon>
    </lineage>
</organism>
<keyword evidence="1" id="KW-0328">Glycosyltransferase</keyword>
<accession>A0A836BUI9</accession>
<dbReference type="OrthoDB" id="19501at2759"/>
<feature type="domain" description="PARP16 N-terminal" evidence="7">
    <location>
        <begin position="17"/>
        <end position="101"/>
    </location>
</feature>
<evidence type="ECO:0000259" key="6">
    <source>
        <dbReference type="Pfam" id="PF00644"/>
    </source>
</evidence>
<dbReference type="AlphaFoldDB" id="A0A836BUI9"/>
<dbReference type="InterPro" id="IPR012317">
    <property type="entry name" value="Poly(ADP-ribose)pol_cat_dom"/>
</dbReference>
<evidence type="ECO:0000313" key="8">
    <source>
        <dbReference type="EMBL" id="KAG2489460.1"/>
    </source>
</evidence>
<dbReference type="Gene3D" id="3.90.228.10">
    <property type="match status" value="1"/>
</dbReference>
<dbReference type="EMBL" id="JAEHOE010000073">
    <property type="protein sequence ID" value="KAG2489460.1"/>
    <property type="molecule type" value="Genomic_DNA"/>
</dbReference>
<keyword evidence="5" id="KW-0812">Transmembrane</keyword>
<dbReference type="InterPro" id="IPR051838">
    <property type="entry name" value="ARTD_PARP"/>
</dbReference>
<feature type="transmembrane region" description="Helical" evidence="5">
    <location>
        <begin position="297"/>
        <end position="318"/>
    </location>
</feature>
<feature type="domain" description="PARP catalytic" evidence="6">
    <location>
        <begin position="161"/>
        <end position="237"/>
    </location>
</feature>
<evidence type="ECO:0008006" key="10">
    <source>
        <dbReference type="Google" id="ProtNLM"/>
    </source>
</evidence>
<keyword evidence="3" id="KW-0548">Nucleotidyltransferase</keyword>
<keyword evidence="2" id="KW-0808">Transferase</keyword>
<dbReference type="Pfam" id="PF00644">
    <property type="entry name" value="PARP"/>
    <property type="match status" value="1"/>
</dbReference>
<evidence type="ECO:0000313" key="9">
    <source>
        <dbReference type="Proteomes" id="UP000612055"/>
    </source>
</evidence>
<keyword evidence="5" id="KW-0472">Membrane</keyword>
<dbReference type="InterPro" id="IPR041400">
    <property type="entry name" value="PARP16_N"/>
</dbReference>
<keyword evidence="4" id="KW-0520">NAD</keyword>
<proteinExistence type="predicted"/>
<evidence type="ECO:0000256" key="5">
    <source>
        <dbReference type="SAM" id="Phobius"/>
    </source>
</evidence>
<reference evidence="8" key="1">
    <citation type="journal article" date="2020" name="bioRxiv">
        <title>Comparative genomics of Chlamydomonas.</title>
        <authorList>
            <person name="Craig R.J."/>
            <person name="Hasan A.R."/>
            <person name="Ness R.W."/>
            <person name="Keightley P.D."/>
        </authorList>
    </citation>
    <scope>NUCLEOTIDE SEQUENCE</scope>
    <source>
        <strain evidence="8">CCAP 11/70</strain>
    </source>
</reference>
<dbReference type="Proteomes" id="UP000612055">
    <property type="component" value="Unassembled WGS sequence"/>
</dbReference>
<dbReference type="GO" id="GO:0016779">
    <property type="term" value="F:nucleotidyltransferase activity"/>
    <property type="evidence" value="ECO:0007669"/>
    <property type="project" value="UniProtKB-KW"/>
</dbReference>
<evidence type="ECO:0000256" key="3">
    <source>
        <dbReference type="ARBA" id="ARBA00022695"/>
    </source>
</evidence>
<keyword evidence="5" id="KW-1133">Transmembrane helix</keyword>
<evidence type="ECO:0000256" key="2">
    <source>
        <dbReference type="ARBA" id="ARBA00022679"/>
    </source>
</evidence>
<protein>
    <recommendedName>
        <fullName evidence="10">PARP</fullName>
    </recommendedName>
</protein>
<name>A0A836BUI9_9CHLO</name>
<sequence>MSTTESQNSIQELIAEIKAYPDGTDLLLAALYTAAYHYRRSTICTPFPSEVLPPLPDSKDKDYVALQRALSHIPAVHSLLGSDDVLRGLPQPCVPLLQWLLLNPTRRRRFTLCPLGEMMRQLKQRCPNGGWQLPAFAGNNSPSLVLRAHEGHEQEPFARGTVAYHGTHLENLHSIIHTGLQSGSGTRLQRTGANFGSGVYLSTVYSTAFSFCQPSASWPRSRFGSKLRVMLVCEVDLDRACTEGAPGAGAGGGSAVSSGPALPDTYLLVQRPDALRLLFLMVYADAPAGHAVRPAGRVNWCTVMVVLYAAFLVGKALLSAMRHHRY</sequence>
<dbReference type="SUPFAM" id="SSF56399">
    <property type="entry name" value="ADP-ribosylation"/>
    <property type="match status" value="1"/>
</dbReference>
<evidence type="ECO:0000256" key="4">
    <source>
        <dbReference type="ARBA" id="ARBA00023027"/>
    </source>
</evidence>
<keyword evidence="9" id="KW-1185">Reference proteome</keyword>
<dbReference type="PANTHER" id="PTHR21328">
    <property type="entry name" value="POLY ADP-RIBOSE POLYMERASE FAMILY, MEMBER PARP"/>
    <property type="match status" value="1"/>
</dbReference>